<feature type="signal peptide" evidence="1">
    <location>
        <begin position="1"/>
        <end position="25"/>
    </location>
</feature>
<proteinExistence type="predicted"/>
<protein>
    <submittedName>
        <fullName evidence="2">Putative secreted protein</fullName>
    </submittedName>
</protein>
<dbReference type="EMBL" id="GGFL01012886">
    <property type="protein sequence ID" value="MBW77064.1"/>
    <property type="molecule type" value="Transcribed_RNA"/>
</dbReference>
<reference evidence="2" key="1">
    <citation type="submission" date="2018-01" db="EMBL/GenBank/DDBJ databases">
        <title>An insight into the sialome of Amazonian anophelines.</title>
        <authorList>
            <person name="Ribeiro J.M."/>
            <person name="Scarpassa V."/>
            <person name="Calvo E."/>
        </authorList>
    </citation>
    <scope>NUCLEOTIDE SEQUENCE</scope>
</reference>
<name>A0A2M4DHM5_ANODA</name>
<dbReference type="AlphaFoldDB" id="A0A2M4DHM5"/>
<sequence length="66" mass="7940">MNANLCSLFHFILFHFRIIIELSHATRWFSVPWSAFQYNIIDRSLTETKETGHAECVYRLFTFRRG</sequence>
<keyword evidence="1" id="KW-0732">Signal</keyword>
<organism evidence="2">
    <name type="scientific">Anopheles darlingi</name>
    <name type="common">Mosquito</name>
    <dbReference type="NCBI Taxonomy" id="43151"/>
    <lineage>
        <taxon>Eukaryota</taxon>
        <taxon>Metazoa</taxon>
        <taxon>Ecdysozoa</taxon>
        <taxon>Arthropoda</taxon>
        <taxon>Hexapoda</taxon>
        <taxon>Insecta</taxon>
        <taxon>Pterygota</taxon>
        <taxon>Neoptera</taxon>
        <taxon>Endopterygota</taxon>
        <taxon>Diptera</taxon>
        <taxon>Nematocera</taxon>
        <taxon>Culicoidea</taxon>
        <taxon>Culicidae</taxon>
        <taxon>Anophelinae</taxon>
        <taxon>Anopheles</taxon>
    </lineage>
</organism>
<accession>A0A2M4DHM5</accession>
<evidence type="ECO:0000256" key="1">
    <source>
        <dbReference type="SAM" id="SignalP"/>
    </source>
</evidence>
<evidence type="ECO:0000313" key="2">
    <source>
        <dbReference type="EMBL" id="MBW77064.1"/>
    </source>
</evidence>
<feature type="chain" id="PRO_5014902069" evidence="1">
    <location>
        <begin position="26"/>
        <end position="66"/>
    </location>
</feature>